<keyword evidence="2" id="KW-1133">Transmembrane helix</keyword>
<feature type="transmembrane region" description="Helical" evidence="2">
    <location>
        <begin position="411"/>
        <end position="429"/>
    </location>
</feature>
<evidence type="ECO:0000313" key="3">
    <source>
        <dbReference type="EMBL" id="MEK0183758.1"/>
    </source>
</evidence>
<protein>
    <submittedName>
        <fullName evidence="3">O-antigen ligase domain-containing protein</fullName>
    </submittedName>
</protein>
<evidence type="ECO:0000256" key="2">
    <source>
        <dbReference type="SAM" id="Phobius"/>
    </source>
</evidence>
<dbReference type="GO" id="GO:0016874">
    <property type="term" value="F:ligase activity"/>
    <property type="evidence" value="ECO:0007669"/>
    <property type="project" value="UniProtKB-KW"/>
</dbReference>
<name>A0ABU8YHB1_9CYAN</name>
<feature type="transmembrane region" description="Helical" evidence="2">
    <location>
        <begin position="186"/>
        <end position="210"/>
    </location>
</feature>
<accession>A0ABU8YHB1</accession>
<keyword evidence="2" id="KW-0812">Transmembrane</keyword>
<organism evidence="3 4">
    <name type="scientific">Microcoleus anatoxicus PTRS2</name>
    <dbReference type="NCBI Taxonomy" id="2705321"/>
    <lineage>
        <taxon>Bacteria</taxon>
        <taxon>Bacillati</taxon>
        <taxon>Cyanobacteriota</taxon>
        <taxon>Cyanophyceae</taxon>
        <taxon>Oscillatoriophycideae</taxon>
        <taxon>Oscillatoriales</taxon>
        <taxon>Microcoleaceae</taxon>
        <taxon>Microcoleus</taxon>
        <taxon>Microcoleus anatoxicus</taxon>
    </lineage>
</organism>
<comment type="caution">
    <text evidence="3">The sequence shown here is derived from an EMBL/GenBank/DDBJ whole genome shotgun (WGS) entry which is preliminary data.</text>
</comment>
<evidence type="ECO:0000313" key="4">
    <source>
        <dbReference type="Proteomes" id="UP001384579"/>
    </source>
</evidence>
<proteinExistence type="predicted"/>
<feature type="region of interest" description="Disordered" evidence="1">
    <location>
        <begin position="436"/>
        <end position="461"/>
    </location>
</feature>
<feature type="transmembrane region" description="Helical" evidence="2">
    <location>
        <begin position="261"/>
        <end position="280"/>
    </location>
</feature>
<keyword evidence="4" id="KW-1185">Reference proteome</keyword>
<feature type="transmembrane region" description="Helical" evidence="2">
    <location>
        <begin position="349"/>
        <end position="378"/>
    </location>
</feature>
<feature type="transmembrane region" description="Helical" evidence="2">
    <location>
        <begin position="136"/>
        <end position="156"/>
    </location>
</feature>
<feature type="compositionally biased region" description="Polar residues" evidence="1">
    <location>
        <begin position="449"/>
        <end position="461"/>
    </location>
</feature>
<sequence>MAALIPIVMYGWIPVVLYLFVRFPTQRAVIVSLIVAWQFLPQVSLSLPGLPPYNKMSAACYGVLLGTLVYDTTRFSSLKPGWIDVPIVICCLCPIASQVTNGGSPLSPTLNQIVAWGMPFLLGRLYLNSLDGLRQLAIGIFAGGLAYIPFTMIEGVRGPILHQMVYGVNAFEDWGQARRMGGWRPVVFMQHGLMVGLWMMAAALVGFWLWQTGVLKKFQGRNMKTLVIVLIIAFFLCRSTGAYSLFAMSLVVLFSAKIFKTSLPLLLIIGYIIFYLYLAASGQFSSEEVISFISQIFGEERAASLGFRFQNEEILGNKARLRFLFGWGDSGGNRVYNEYGDDVSVTDSLWIIAFGVNGVVGLTSLFSSLLLPVIAFCFKYPARTWSNPKVAPAAVLGVALTMYAFDCVLNAMTNPIFTLIAGGIAGVILKDTESLKPKKTSSPLPRRSFSPQKSRMSTTHH</sequence>
<feature type="transmembrane region" description="Helical" evidence="2">
    <location>
        <begin position="6"/>
        <end position="21"/>
    </location>
</feature>
<feature type="transmembrane region" description="Helical" evidence="2">
    <location>
        <begin position="28"/>
        <end position="47"/>
    </location>
</feature>
<evidence type="ECO:0000256" key="1">
    <source>
        <dbReference type="SAM" id="MobiDB-lite"/>
    </source>
</evidence>
<reference evidence="3 4" key="1">
    <citation type="journal article" date="2020" name="Harmful Algae">
        <title>Molecular and morphological characterization of a novel dihydroanatoxin-a producing Microcoleus species (cyanobacteria) from the Russian River, California, USA.</title>
        <authorList>
            <person name="Conklin K.Y."/>
            <person name="Stancheva R."/>
            <person name="Otten T.G."/>
            <person name="Fadness R."/>
            <person name="Boyer G.L."/>
            <person name="Read B."/>
            <person name="Zhang X."/>
            <person name="Sheath R.G."/>
        </authorList>
    </citation>
    <scope>NUCLEOTIDE SEQUENCE [LARGE SCALE GENOMIC DNA]</scope>
    <source>
        <strain evidence="3 4">PTRS2</strain>
    </source>
</reference>
<feature type="transmembrane region" description="Helical" evidence="2">
    <location>
        <begin position="226"/>
        <end position="254"/>
    </location>
</feature>
<dbReference type="EMBL" id="JBBLXS010000019">
    <property type="protein sequence ID" value="MEK0183758.1"/>
    <property type="molecule type" value="Genomic_DNA"/>
</dbReference>
<dbReference type="Proteomes" id="UP001384579">
    <property type="component" value="Unassembled WGS sequence"/>
</dbReference>
<dbReference type="RefSeq" id="WP_340519591.1">
    <property type="nucleotide sequence ID" value="NZ_JBBLXS010000019.1"/>
</dbReference>
<gene>
    <name evidence="3" type="ORF">WMG39_02735</name>
</gene>
<keyword evidence="2" id="KW-0472">Membrane</keyword>
<keyword evidence="3" id="KW-0436">Ligase</keyword>